<feature type="transmembrane region" description="Helical" evidence="1">
    <location>
        <begin position="96"/>
        <end position="115"/>
    </location>
</feature>
<organism evidence="2 3">
    <name type="scientific">Chryseobacterium arachidis</name>
    <dbReference type="NCBI Taxonomy" id="1416778"/>
    <lineage>
        <taxon>Bacteria</taxon>
        <taxon>Pseudomonadati</taxon>
        <taxon>Bacteroidota</taxon>
        <taxon>Flavobacteriia</taxon>
        <taxon>Flavobacteriales</taxon>
        <taxon>Weeksellaceae</taxon>
        <taxon>Chryseobacterium group</taxon>
        <taxon>Chryseobacterium</taxon>
    </lineage>
</organism>
<dbReference type="PANTHER" id="PTHR37314">
    <property type="entry name" value="SLR0142 PROTEIN"/>
    <property type="match status" value="1"/>
</dbReference>
<dbReference type="OrthoDB" id="270162at2"/>
<feature type="transmembrane region" description="Helical" evidence="1">
    <location>
        <begin position="59"/>
        <end position="84"/>
    </location>
</feature>
<dbReference type="PANTHER" id="PTHR37314:SF4">
    <property type="entry name" value="UPF0700 TRANSMEMBRANE PROTEIN YOAK"/>
    <property type="match status" value="1"/>
</dbReference>
<reference evidence="3" key="1">
    <citation type="submission" date="2016-11" db="EMBL/GenBank/DDBJ databases">
        <authorList>
            <person name="Varghese N."/>
            <person name="Submissions S."/>
        </authorList>
    </citation>
    <scope>NUCLEOTIDE SEQUENCE [LARGE SCALE GENOMIC DNA]</scope>
    <source>
        <strain evidence="3">DSM 27619</strain>
    </source>
</reference>
<gene>
    <name evidence="2" type="ORF">SAMN05443633_12410</name>
</gene>
<dbReference type="InterPro" id="IPR010699">
    <property type="entry name" value="DUF1275"/>
</dbReference>
<keyword evidence="3" id="KW-1185">Reference proteome</keyword>
<dbReference type="Proteomes" id="UP000184518">
    <property type="component" value="Unassembled WGS sequence"/>
</dbReference>
<dbReference type="AlphaFoldDB" id="A0A1M5MQG6"/>
<feature type="transmembrane region" description="Helical" evidence="1">
    <location>
        <begin position="20"/>
        <end position="39"/>
    </location>
</feature>
<feature type="transmembrane region" description="Helical" evidence="1">
    <location>
        <begin position="127"/>
        <end position="145"/>
    </location>
</feature>
<keyword evidence="1" id="KW-0812">Transmembrane</keyword>
<accession>A0A1M5MQG6</accession>
<name>A0A1M5MQG6_9FLAO</name>
<keyword evidence="1" id="KW-1133">Transmembrane helix</keyword>
<feature type="transmembrane region" description="Helical" evidence="1">
    <location>
        <begin position="186"/>
        <end position="206"/>
    </location>
</feature>
<evidence type="ECO:0000256" key="1">
    <source>
        <dbReference type="SAM" id="Phobius"/>
    </source>
</evidence>
<dbReference type="STRING" id="1416778.SAMN05443633_12410"/>
<keyword evidence="1" id="KW-0472">Membrane</keyword>
<dbReference type="RefSeq" id="WP_072964215.1">
    <property type="nucleotide sequence ID" value="NZ_FQUT01000024.1"/>
</dbReference>
<dbReference type="Pfam" id="PF06912">
    <property type="entry name" value="DUF1275"/>
    <property type="match status" value="1"/>
</dbReference>
<proteinExistence type="predicted"/>
<evidence type="ECO:0000313" key="2">
    <source>
        <dbReference type="EMBL" id="SHG79650.1"/>
    </source>
</evidence>
<dbReference type="EMBL" id="FQUT01000024">
    <property type="protein sequence ID" value="SHG79650.1"/>
    <property type="molecule type" value="Genomic_DNA"/>
</dbReference>
<feature type="transmembrane region" description="Helical" evidence="1">
    <location>
        <begin position="212"/>
        <end position="229"/>
    </location>
</feature>
<sequence length="280" mass="31934">MLRNYSNSRTLGDNIRLGTLTAFTAGTINIASLLIFLSFTSNVTGHYAILAAEISKGNWSQVAVVGLWIFLFFLGGFVSNFIVINFNKRSKYFAHAMPLILEIACLLFVGIYGQFYYRKTLEETEWLVALMLFATGLQNGLTASISNFSVKTTHLTGTTTDLGILFSMFTQKKFRKNGELVGRAKLLMSIMFSYVLGAVFSGLTYYYLEFRVFYVISLCLLVVIGYDAYKIHIRHFNTQYRYSKIYKKPNLVSFLYDKIHGIPEVKEPTRGKKRKLVFDE</sequence>
<evidence type="ECO:0000313" key="3">
    <source>
        <dbReference type="Proteomes" id="UP000184518"/>
    </source>
</evidence>
<protein>
    <submittedName>
        <fullName evidence="2">Uncharacterized membrane protein YoaK, UPF0700 family</fullName>
    </submittedName>
</protein>